<keyword evidence="2" id="KW-1185">Reference proteome</keyword>
<dbReference type="PANTHER" id="PTHR46880">
    <property type="entry name" value="RAS-ASSOCIATING DOMAIN-CONTAINING PROTEIN"/>
    <property type="match status" value="1"/>
</dbReference>
<name>A0A0C2J6B0_THEKT</name>
<organism evidence="1 2">
    <name type="scientific">Thelohanellus kitauei</name>
    <name type="common">Myxosporean</name>
    <dbReference type="NCBI Taxonomy" id="669202"/>
    <lineage>
        <taxon>Eukaryota</taxon>
        <taxon>Metazoa</taxon>
        <taxon>Cnidaria</taxon>
        <taxon>Myxozoa</taxon>
        <taxon>Myxosporea</taxon>
        <taxon>Bivalvulida</taxon>
        <taxon>Platysporina</taxon>
        <taxon>Myxobolidae</taxon>
        <taxon>Thelohanellus</taxon>
    </lineage>
</organism>
<evidence type="ECO:0000313" key="2">
    <source>
        <dbReference type="Proteomes" id="UP000031668"/>
    </source>
</evidence>
<reference evidence="1 2" key="1">
    <citation type="journal article" date="2014" name="Genome Biol. Evol.">
        <title>The genome of the myxosporean Thelohanellus kitauei shows adaptations to nutrient acquisition within its fish host.</title>
        <authorList>
            <person name="Yang Y."/>
            <person name="Xiong J."/>
            <person name="Zhou Z."/>
            <person name="Huo F."/>
            <person name="Miao W."/>
            <person name="Ran C."/>
            <person name="Liu Y."/>
            <person name="Zhang J."/>
            <person name="Feng J."/>
            <person name="Wang M."/>
            <person name="Wang M."/>
            <person name="Wang L."/>
            <person name="Yao B."/>
        </authorList>
    </citation>
    <scope>NUCLEOTIDE SEQUENCE [LARGE SCALE GENOMIC DNA]</scope>
    <source>
        <strain evidence="1">Wuqing</strain>
    </source>
</reference>
<dbReference type="EMBL" id="JWZT01000886">
    <property type="protein sequence ID" value="KII73329.1"/>
    <property type="molecule type" value="Genomic_DNA"/>
</dbReference>
<dbReference type="AlphaFoldDB" id="A0A0C2J6B0"/>
<sequence length="148" mass="17297">MFSRSSVNNEKFHKLAKAAKSDGMEFRTLHEVRWLSRHLAVTALVRNYNTLIDYFSEELNSRNYSISKYSWKRLRNPQFRMAGTAIHDILGELASMCKLFQTSILTLMEALQFFKVKTCKIRSQYLGERVYWSGALKESIDSDDQVIE</sequence>
<dbReference type="PANTHER" id="PTHR46880:SF8">
    <property type="entry name" value="E3 SUMO-PROTEIN LIGASE KIAA1586"/>
    <property type="match status" value="1"/>
</dbReference>
<comment type="caution">
    <text evidence="1">The sequence shown here is derived from an EMBL/GenBank/DDBJ whole genome shotgun (WGS) entry which is preliminary data.</text>
</comment>
<evidence type="ECO:0000313" key="1">
    <source>
        <dbReference type="EMBL" id="KII73329.1"/>
    </source>
</evidence>
<proteinExistence type="predicted"/>
<protein>
    <submittedName>
        <fullName evidence="1">Uncharacterized protein</fullName>
    </submittedName>
</protein>
<dbReference type="OrthoDB" id="62528at2759"/>
<dbReference type="Proteomes" id="UP000031668">
    <property type="component" value="Unassembled WGS sequence"/>
</dbReference>
<accession>A0A0C2J6B0</accession>
<gene>
    <name evidence="1" type="ORF">RF11_04711</name>
</gene>